<keyword evidence="2" id="KW-0560">Oxidoreductase</keyword>
<dbReference type="OrthoDB" id="691130at2759"/>
<evidence type="ECO:0000313" key="6">
    <source>
        <dbReference type="Proteomes" id="UP000594262"/>
    </source>
</evidence>
<dbReference type="Pfam" id="PF00106">
    <property type="entry name" value="adh_short"/>
    <property type="match status" value="1"/>
</dbReference>
<evidence type="ECO:0000313" key="5">
    <source>
        <dbReference type="EnsemblMetazoa" id="CLYHEMP016775.2"/>
    </source>
</evidence>
<dbReference type="GO" id="GO:0016020">
    <property type="term" value="C:membrane"/>
    <property type="evidence" value="ECO:0007669"/>
    <property type="project" value="TreeGrafter"/>
</dbReference>
<organism evidence="5 6">
    <name type="scientific">Clytia hemisphaerica</name>
    <dbReference type="NCBI Taxonomy" id="252671"/>
    <lineage>
        <taxon>Eukaryota</taxon>
        <taxon>Metazoa</taxon>
        <taxon>Cnidaria</taxon>
        <taxon>Hydrozoa</taxon>
        <taxon>Hydroidolina</taxon>
        <taxon>Leptothecata</taxon>
        <taxon>Obeliida</taxon>
        <taxon>Clytiidae</taxon>
        <taxon>Clytia</taxon>
    </lineage>
</organism>
<name>A0A7M5X388_9CNID</name>
<dbReference type="AlphaFoldDB" id="A0A7M5X388"/>
<accession>A0A7M5X388</accession>
<dbReference type="PANTHER" id="PTHR44196:SF1">
    <property type="entry name" value="DEHYDROGENASE_REDUCTASE SDR FAMILY MEMBER 7B"/>
    <property type="match status" value="1"/>
</dbReference>
<proteinExistence type="inferred from homology"/>
<evidence type="ECO:0000256" key="4">
    <source>
        <dbReference type="RuleBase" id="RU000363"/>
    </source>
</evidence>
<dbReference type="RefSeq" id="XP_066927893.1">
    <property type="nucleotide sequence ID" value="XM_067071792.1"/>
</dbReference>
<dbReference type="GO" id="GO:0016491">
    <property type="term" value="F:oxidoreductase activity"/>
    <property type="evidence" value="ECO:0007669"/>
    <property type="project" value="UniProtKB-KW"/>
</dbReference>
<dbReference type="Proteomes" id="UP000594262">
    <property type="component" value="Unplaced"/>
</dbReference>
<evidence type="ECO:0000256" key="1">
    <source>
        <dbReference type="ARBA" id="ARBA00006484"/>
    </source>
</evidence>
<sequence>MFVFIIPFIVIRILYSLYRKFILTAVPVKDKIVLVTGASSGLGEACAKKFAEEGAKVILCARNVVELKRVKKEISGDENSKWPVVYSMDITQKKDIDNCIQEIESNHCFVDILISNAGVSLRGTVIDTDIEVHRKMMEVNYFGPVNLVKAVLPSMLSRRTGHIVSIGSLQAVVAIPYRCAYASSKHASQAFFDSLRAEVCGEGINISTINPGYIRTNLSKNAFTPDGEKHGVMDKTTASGMPPEYVAECVYDCVYKPRNDLLLCGFFNGLGPMTRHCCPPLYHWYMARKGRKEAEMYKKKT</sequence>
<keyword evidence="6" id="KW-1185">Reference proteome</keyword>
<dbReference type="PRINTS" id="PR00080">
    <property type="entry name" value="SDRFAMILY"/>
</dbReference>
<dbReference type="EnsemblMetazoa" id="CLYHEMT016775.2">
    <property type="protein sequence ID" value="CLYHEMP016775.2"/>
    <property type="gene ID" value="CLYHEMG016775"/>
</dbReference>
<dbReference type="GeneID" id="136815350"/>
<protein>
    <submittedName>
        <fullName evidence="5">Uncharacterized protein</fullName>
    </submittedName>
</protein>
<dbReference type="InterPro" id="IPR036291">
    <property type="entry name" value="NAD(P)-bd_dom_sf"/>
</dbReference>
<dbReference type="PROSITE" id="PS00061">
    <property type="entry name" value="ADH_SHORT"/>
    <property type="match status" value="1"/>
</dbReference>
<evidence type="ECO:0000256" key="2">
    <source>
        <dbReference type="ARBA" id="ARBA00023002"/>
    </source>
</evidence>
<comment type="function">
    <text evidence="3">Putative oxidoreductase.</text>
</comment>
<comment type="similarity">
    <text evidence="1 4">Belongs to the short-chain dehydrogenases/reductases (SDR) family.</text>
</comment>
<dbReference type="InterPro" id="IPR020904">
    <property type="entry name" value="Sc_DH/Rdtase_CS"/>
</dbReference>
<dbReference type="SUPFAM" id="SSF51735">
    <property type="entry name" value="NAD(P)-binding Rossmann-fold domains"/>
    <property type="match status" value="1"/>
</dbReference>
<reference evidence="5" key="1">
    <citation type="submission" date="2021-01" db="UniProtKB">
        <authorList>
            <consortium name="EnsemblMetazoa"/>
        </authorList>
    </citation>
    <scope>IDENTIFICATION</scope>
</reference>
<evidence type="ECO:0000256" key="3">
    <source>
        <dbReference type="ARBA" id="ARBA00037096"/>
    </source>
</evidence>
<dbReference type="InterPro" id="IPR002347">
    <property type="entry name" value="SDR_fam"/>
</dbReference>
<dbReference type="PRINTS" id="PR00081">
    <property type="entry name" value="GDHRDH"/>
</dbReference>
<dbReference type="Gene3D" id="3.40.50.720">
    <property type="entry name" value="NAD(P)-binding Rossmann-like Domain"/>
    <property type="match status" value="1"/>
</dbReference>
<dbReference type="PIRSF" id="PIRSF000126">
    <property type="entry name" value="11-beta-HSD1"/>
    <property type="match status" value="1"/>
</dbReference>
<dbReference type="PANTHER" id="PTHR44196">
    <property type="entry name" value="DEHYDROGENASE/REDUCTASE SDR FAMILY MEMBER 7B"/>
    <property type="match status" value="1"/>
</dbReference>